<keyword evidence="4" id="KW-0560">Oxidoreductase</keyword>
<evidence type="ECO:0000256" key="4">
    <source>
        <dbReference type="ARBA" id="ARBA00023002"/>
    </source>
</evidence>
<dbReference type="GO" id="GO:0050660">
    <property type="term" value="F:flavin adenine dinucleotide binding"/>
    <property type="evidence" value="ECO:0007669"/>
    <property type="project" value="InterPro"/>
</dbReference>
<keyword evidence="2" id="KW-0285">Flavoprotein</keyword>
<dbReference type="GO" id="GO:0050661">
    <property type="term" value="F:NADP binding"/>
    <property type="evidence" value="ECO:0007669"/>
    <property type="project" value="InterPro"/>
</dbReference>
<accession>A0A875RXS0</accession>
<evidence type="ECO:0000313" key="5">
    <source>
        <dbReference type="EMBL" id="QPG74281.1"/>
    </source>
</evidence>
<proteinExistence type="inferred from homology"/>
<sequence length="480" mass="55052">MVTRGETAFEKVVLFERNSALGGVWCGEARGANNNDQQIPESRDFEDWNKPEKLFVKASISSELEKKLSGSSYEDPVIVKKPKSGPEDKFQWRSSAAYKGLFTNVPNKYMTFSFQELNQSKLDHLKNKYRWIPDFQSAEEVTEYLRQVVEDNDLAKYARTNSNVERVRKLNSGKWELIVRSTREEEDGTVVDTWYRQEADALVIANGKSVPIIPHFKNLLEFAHVNKGKVIITLAKSLKDPSFLKKSKKILIVGSSVSCVDIIQYAFPRDLSKRPIIISRRAENCGLEWIDYCAYSKGIVNKPEIEEFLPESRGVRFKDGSEETGFDAVIITTGYHSFYPFFEDSYASKHPDLFYFYRYTFSIDDSSLALVGNTYALFFFSRVEVQGAALAGVWSGDKSLPPIDDQKTWYQNEFDLPMLPFIIKKRFIDPLALLALDNRPHPFESESKVDFVKDTCSGWRELQTLFYKIKDEAVNVSDVI</sequence>
<dbReference type="EMBL" id="CP064812">
    <property type="protein sequence ID" value="QPG74281.1"/>
    <property type="molecule type" value="Genomic_DNA"/>
</dbReference>
<gene>
    <name evidence="5" type="ORF">FOA43_001606</name>
</gene>
<reference evidence="5" key="1">
    <citation type="submission" date="2020-10" db="EMBL/GenBank/DDBJ databases">
        <authorList>
            <person name="Roach M.J.R."/>
        </authorList>
    </citation>
    <scope>NUCLEOTIDE SEQUENCE</scope>
    <source>
        <strain evidence="5">CBS 1945</strain>
    </source>
</reference>
<comment type="similarity">
    <text evidence="1">Belongs to the FMO family.</text>
</comment>
<organism evidence="5 6">
    <name type="scientific">Eeniella nana</name>
    <name type="common">Yeast</name>
    <name type="synonym">Brettanomyces nanus</name>
    <dbReference type="NCBI Taxonomy" id="13502"/>
    <lineage>
        <taxon>Eukaryota</taxon>
        <taxon>Fungi</taxon>
        <taxon>Dikarya</taxon>
        <taxon>Ascomycota</taxon>
        <taxon>Saccharomycotina</taxon>
        <taxon>Pichiomycetes</taxon>
        <taxon>Pichiales</taxon>
        <taxon>Pichiaceae</taxon>
        <taxon>Brettanomyces</taxon>
    </lineage>
</organism>
<dbReference type="Gene3D" id="3.50.50.60">
    <property type="entry name" value="FAD/NAD(P)-binding domain"/>
    <property type="match status" value="2"/>
</dbReference>
<keyword evidence="3" id="KW-0274">FAD</keyword>
<dbReference type="RefSeq" id="XP_038777846.1">
    <property type="nucleotide sequence ID" value="XM_038921918.1"/>
</dbReference>
<dbReference type="SUPFAM" id="SSF51905">
    <property type="entry name" value="FAD/NAD(P)-binding domain"/>
    <property type="match status" value="2"/>
</dbReference>
<dbReference type="KEGG" id="bnn:FOA43_001606"/>
<dbReference type="GeneID" id="62195007"/>
<evidence type="ECO:0000256" key="2">
    <source>
        <dbReference type="ARBA" id="ARBA00022630"/>
    </source>
</evidence>
<dbReference type="AlphaFoldDB" id="A0A875RXS0"/>
<protein>
    <submittedName>
        <fullName evidence="5">Uncharacterized protein</fullName>
    </submittedName>
</protein>
<evidence type="ECO:0000256" key="3">
    <source>
        <dbReference type="ARBA" id="ARBA00022827"/>
    </source>
</evidence>
<dbReference type="Proteomes" id="UP000662931">
    <property type="component" value="Chromosome 1"/>
</dbReference>
<dbReference type="InterPro" id="IPR020946">
    <property type="entry name" value="Flavin_mOase-like"/>
</dbReference>
<dbReference type="GO" id="GO:0004499">
    <property type="term" value="F:N,N-dimethylaniline monooxygenase activity"/>
    <property type="evidence" value="ECO:0007669"/>
    <property type="project" value="InterPro"/>
</dbReference>
<keyword evidence="6" id="KW-1185">Reference proteome</keyword>
<dbReference type="OrthoDB" id="66881at2759"/>
<evidence type="ECO:0000313" key="6">
    <source>
        <dbReference type="Proteomes" id="UP000662931"/>
    </source>
</evidence>
<dbReference type="Pfam" id="PF00743">
    <property type="entry name" value="FMO-like"/>
    <property type="match status" value="2"/>
</dbReference>
<name>A0A875RXS0_EENNA</name>
<dbReference type="PANTHER" id="PTHR23023">
    <property type="entry name" value="DIMETHYLANILINE MONOOXYGENASE"/>
    <property type="match status" value="1"/>
</dbReference>
<dbReference type="InterPro" id="IPR036188">
    <property type="entry name" value="FAD/NAD-bd_sf"/>
</dbReference>
<dbReference type="InterPro" id="IPR050346">
    <property type="entry name" value="FMO-like"/>
</dbReference>
<evidence type="ECO:0000256" key="1">
    <source>
        <dbReference type="ARBA" id="ARBA00009183"/>
    </source>
</evidence>